<dbReference type="InterPro" id="IPR011009">
    <property type="entry name" value="Kinase-like_dom_sf"/>
</dbReference>
<comment type="caution">
    <text evidence="2">The sequence shown here is derived from an EMBL/GenBank/DDBJ whole genome shotgun (WGS) entry which is preliminary data.</text>
</comment>
<feature type="domain" description="Aminoglycoside phosphotransferase" evidence="1">
    <location>
        <begin position="123"/>
        <end position="282"/>
    </location>
</feature>
<dbReference type="GO" id="GO:0016740">
    <property type="term" value="F:transferase activity"/>
    <property type="evidence" value="ECO:0007669"/>
    <property type="project" value="UniProtKB-KW"/>
</dbReference>
<dbReference type="Gene3D" id="3.90.1200.10">
    <property type="match status" value="1"/>
</dbReference>
<evidence type="ECO:0000259" key="1">
    <source>
        <dbReference type="Pfam" id="PF01636"/>
    </source>
</evidence>
<name>A0A2T4TZP3_9BACT</name>
<reference evidence="3" key="2">
    <citation type="journal article" date="2018" name="Environ. Microbiol.">
        <title>Bloom of a denitrifying methanotroph, 'Candidatus Methylomirabilis limnetica', in a deep stratified lake.</title>
        <authorList>
            <person name="Graf J.S."/>
            <person name="Mayr M.J."/>
            <person name="Marchant H.K."/>
            <person name="Tienken D."/>
            <person name="Hach P.F."/>
            <person name="Brand A."/>
            <person name="Schubert C.J."/>
            <person name="Kuypers M.M."/>
            <person name="Milucka J."/>
        </authorList>
    </citation>
    <scope>NUCLEOTIDE SEQUENCE [LARGE SCALE GENOMIC DNA]</scope>
    <source>
        <strain evidence="3">Zug</strain>
    </source>
</reference>
<dbReference type="Pfam" id="PF01636">
    <property type="entry name" value="APH"/>
    <property type="match status" value="1"/>
</dbReference>
<evidence type="ECO:0000313" key="2">
    <source>
        <dbReference type="EMBL" id="PTL36593.1"/>
    </source>
</evidence>
<dbReference type="InterPro" id="IPR002575">
    <property type="entry name" value="Aminoglycoside_PTrfase"/>
</dbReference>
<protein>
    <submittedName>
        <fullName evidence="2">Aminoglycoside phosphotransferase</fullName>
    </submittedName>
</protein>
<reference evidence="2 3" key="1">
    <citation type="submission" date="2017-09" db="EMBL/GenBank/DDBJ databases">
        <title>Bloom of a denitrifying methanotroph, Candidatus Methylomirabilis limnetica, in a deep stratified lake.</title>
        <authorList>
            <person name="Graf J.S."/>
            <person name="Marchant H.K."/>
            <person name="Tienken D."/>
            <person name="Hach P.F."/>
            <person name="Brand A."/>
            <person name="Schubert C.J."/>
            <person name="Kuypers M.M."/>
            <person name="Milucka J."/>
        </authorList>
    </citation>
    <scope>NUCLEOTIDE SEQUENCE [LARGE SCALE GENOMIC DNA]</scope>
    <source>
        <strain evidence="2 3">Zug</strain>
    </source>
</reference>
<sequence>MTVQHEALAQYLKVALGGVVQVQAFRPLTGDESTFAMQEPGVLRGSDLKAFGYGQPIQIDLLLNGIPRSYVLSTMRRGPGFGHDHMADRAGSLIWAHAAYGKLARHVGSLDVGFFTDEGQLQSAGRAKEYFLLVEKVDGAVYRVDLERIRTEGKATASDFDRARALSGYLAKIHAEKGQDVQLYFRRIRDLIGHGEGIMGILDGYPAGYLPLPSQQQYLIESGCMAWRHYLKEKAERLSIVHGDFHPWNILFREGTDFTLLDRSRGEWGEPADDIAALSINYLFFSLLRSGQMEGPFRELFDLFYGEYLERTHDLELNSVIPPFYVFRALVIASPRWYPDLPEQVRVKLFRFAKAMLQVEQFDHKDLNRYLM</sequence>
<dbReference type="OrthoDB" id="9797603at2"/>
<proteinExistence type="predicted"/>
<accession>A0A2T4TZP3</accession>
<gene>
    <name evidence="2" type="ORF">CLG94_04280</name>
</gene>
<dbReference type="AlphaFoldDB" id="A0A2T4TZP3"/>
<evidence type="ECO:0000313" key="3">
    <source>
        <dbReference type="Proteomes" id="UP000241436"/>
    </source>
</evidence>
<dbReference type="RefSeq" id="WP_107561638.1">
    <property type="nucleotide sequence ID" value="NZ_NVQC01000015.1"/>
</dbReference>
<keyword evidence="3" id="KW-1185">Reference proteome</keyword>
<organism evidence="2 3">
    <name type="scientific">Candidatus Methylomirabilis limnetica</name>
    <dbReference type="NCBI Taxonomy" id="2033718"/>
    <lineage>
        <taxon>Bacteria</taxon>
        <taxon>Candidatus Methylomirabilota</taxon>
        <taxon>Candidatus Methylomirabilia</taxon>
        <taxon>Candidatus Methylomirabilales</taxon>
        <taxon>Candidatus Methylomirabilaceae</taxon>
        <taxon>Candidatus Methylomirabilis</taxon>
    </lineage>
</organism>
<keyword evidence="2" id="KW-0808">Transferase</keyword>
<dbReference type="SUPFAM" id="SSF56112">
    <property type="entry name" value="Protein kinase-like (PK-like)"/>
    <property type="match status" value="1"/>
</dbReference>
<dbReference type="Proteomes" id="UP000241436">
    <property type="component" value="Unassembled WGS sequence"/>
</dbReference>
<dbReference type="EMBL" id="NVQC01000015">
    <property type="protein sequence ID" value="PTL36593.1"/>
    <property type="molecule type" value="Genomic_DNA"/>
</dbReference>